<feature type="signal peptide" evidence="2">
    <location>
        <begin position="1"/>
        <end position="19"/>
    </location>
</feature>
<evidence type="ECO:0000313" key="3">
    <source>
        <dbReference type="EMBL" id="MCF2563562.1"/>
    </source>
</evidence>
<keyword evidence="1" id="KW-0472">Membrane</keyword>
<evidence type="ECO:0000256" key="2">
    <source>
        <dbReference type="SAM" id="SignalP"/>
    </source>
</evidence>
<keyword evidence="1" id="KW-1133">Transmembrane helix</keyword>
<feature type="chain" id="PRO_5046859947" evidence="2">
    <location>
        <begin position="20"/>
        <end position="457"/>
    </location>
</feature>
<keyword evidence="1" id="KW-0812">Transmembrane</keyword>
<accession>A0ABS9CFM4</accession>
<dbReference type="EMBL" id="JADYTN010000009">
    <property type="protein sequence ID" value="MCF2563562.1"/>
    <property type="molecule type" value="Genomic_DNA"/>
</dbReference>
<evidence type="ECO:0000256" key="1">
    <source>
        <dbReference type="SAM" id="Phobius"/>
    </source>
</evidence>
<name>A0ABS9CFM4_9BACT</name>
<dbReference type="Gene3D" id="3.30.565.10">
    <property type="entry name" value="Histidine kinase-like ATPase, C-terminal domain"/>
    <property type="match status" value="1"/>
</dbReference>
<evidence type="ECO:0000313" key="4">
    <source>
        <dbReference type="Proteomes" id="UP001200470"/>
    </source>
</evidence>
<comment type="caution">
    <text evidence="3">The sequence shown here is derived from an EMBL/GenBank/DDBJ whole genome shotgun (WGS) entry which is preliminary data.</text>
</comment>
<dbReference type="InterPro" id="IPR036890">
    <property type="entry name" value="HATPase_C_sf"/>
</dbReference>
<protein>
    <submittedName>
        <fullName evidence="3">Uncharacterized protein</fullName>
    </submittedName>
</protein>
<gene>
    <name evidence="3" type="ORF">I6E12_05480</name>
</gene>
<sequence>MKKLILALLVACSTLTTVAQNLRQTVENGVQTSIRQSENHLWREAFATCRALDAMLGAGNPDLHYLVSNERFRLYTRLNKSAERKAQMALMENYARASKKKDVIEDMLMKKAAFARTTGNAPLATVCYKEIFTMNAKGKDDNGKEKCFKDLIAKAKQDNNDLMAGIINKMYDEWTDSIAGIRAVNELKTVKAQYAEAQDEISTKATTITAQWAFIVILIVIGVGLAAGLLFFLFVMFKNVREIKRLKTSLDLANSNNEQKNKFLNNISAQIRPSLDAMEQGDTKRQVKALQNYIAHIENYMMLEQTREEHYELTSHNMGQFCEKVTQEVKAMVKSTTEVTCTAQPISFATNEDALRTILLNIVEEVVKADGVERINLEFKKRNPHTGNFLVTAVGMTLPEEKRETLFQAFSEIADLTEDDGLTFPTCSLMAYKLNGHLRLDDEFRHGIRFVVELKDK</sequence>
<feature type="transmembrane region" description="Helical" evidence="1">
    <location>
        <begin position="212"/>
        <end position="237"/>
    </location>
</feature>
<dbReference type="Proteomes" id="UP001200470">
    <property type="component" value="Unassembled WGS sequence"/>
</dbReference>
<dbReference type="SUPFAM" id="SSF55874">
    <property type="entry name" value="ATPase domain of HSP90 chaperone/DNA topoisomerase II/histidine kinase"/>
    <property type="match status" value="1"/>
</dbReference>
<organism evidence="3 4">
    <name type="scientific">Xylanibacter brevis</name>
    <dbReference type="NCBI Taxonomy" id="83231"/>
    <lineage>
        <taxon>Bacteria</taxon>
        <taxon>Pseudomonadati</taxon>
        <taxon>Bacteroidota</taxon>
        <taxon>Bacteroidia</taxon>
        <taxon>Bacteroidales</taxon>
        <taxon>Prevotellaceae</taxon>
        <taxon>Xylanibacter</taxon>
    </lineage>
</organism>
<proteinExistence type="predicted"/>
<keyword evidence="2" id="KW-0732">Signal</keyword>
<dbReference type="RefSeq" id="WP_094390965.1">
    <property type="nucleotide sequence ID" value="NZ_JADYTN010000009.1"/>
</dbReference>
<keyword evidence="4" id="KW-1185">Reference proteome</keyword>
<reference evidence="3 4" key="1">
    <citation type="submission" date="2020-12" db="EMBL/GenBank/DDBJ databases">
        <title>Whole genome sequences of gut porcine anaerobes.</title>
        <authorList>
            <person name="Kubasova T."/>
            <person name="Jahodarova E."/>
            <person name="Rychlik I."/>
        </authorList>
    </citation>
    <scope>NUCLEOTIDE SEQUENCE [LARGE SCALE GENOMIC DNA]</scope>
    <source>
        <strain evidence="3 4">An925</strain>
    </source>
</reference>